<reference evidence="2" key="1">
    <citation type="journal article" date="2019" name="Int. J. Syst. Evol. Microbiol.">
        <title>The Global Catalogue of Microorganisms (GCM) 10K type strain sequencing project: providing services to taxonomists for standard genome sequencing and annotation.</title>
        <authorList>
            <consortium name="The Broad Institute Genomics Platform"/>
            <consortium name="The Broad Institute Genome Sequencing Center for Infectious Disease"/>
            <person name="Wu L."/>
            <person name="Ma J."/>
        </authorList>
    </citation>
    <scope>NUCLEOTIDE SEQUENCE [LARGE SCALE GENOMIC DNA]</scope>
    <source>
        <strain evidence="2">CGMCC 4.7304</strain>
    </source>
</reference>
<organism evidence="1 2">
    <name type="scientific">Streptomyces gamaensis</name>
    <dbReference type="NCBI Taxonomy" id="1763542"/>
    <lineage>
        <taxon>Bacteria</taxon>
        <taxon>Bacillati</taxon>
        <taxon>Actinomycetota</taxon>
        <taxon>Actinomycetes</taxon>
        <taxon>Kitasatosporales</taxon>
        <taxon>Streptomycetaceae</taxon>
        <taxon>Streptomyces</taxon>
    </lineage>
</organism>
<accession>A0ABW0ZA43</accession>
<dbReference type="EMBL" id="JBHSPB010000022">
    <property type="protein sequence ID" value="MFC5723954.1"/>
    <property type="molecule type" value="Genomic_DNA"/>
</dbReference>
<comment type="caution">
    <text evidence="1">The sequence shown here is derived from an EMBL/GenBank/DDBJ whole genome shotgun (WGS) entry which is preliminary data.</text>
</comment>
<evidence type="ECO:0000313" key="1">
    <source>
        <dbReference type="EMBL" id="MFC5723954.1"/>
    </source>
</evidence>
<dbReference type="Proteomes" id="UP001596083">
    <property type="component" value="Unassembled WGS sequence"/>
</dbReference>
<name>A0ABW0ZA43_9ACTN</name>
<sequence>MSGSTAVYAPTGSNPVPRDISPWFPGSYGPSTGDECPMDLLIVRRDVGVRASAWPGIRRRLRHARAESVRTPRPRKLRADRPWEWSPHRLITLTTHAGTLVVSGPSWSLLRLGDALTHAGEHAITAADARRTDPVPLYPLTDLVRDGGPVPGDIEFDIYGVTAARTPATPPRTWPDTPCRP</sequence>
<proteinExistence type="predicted"/>
<protein>
    <submittedName>
        <fullName evidence="1">Uncharacterized protein</fullName>
    </submittedName>
</protein>
<keyword evidence="2" id="KW-1185">Reference proteome</keyword>
<dbReference type="RefSeq" id="WP_390320383.1">
    <property type="nucleotide sequence ID" value="NZ_JBHSPB010000022.1"/>
</dbReference>
<evidence type="ECO:0000313" key="2">
    <source>
        <dbReference type="Proteomes" id="UP001596083"/>
    </source>
</evidence>
<gene>
    <name evidence="1" type="ORF">ACFP1Z_27690</name>
</gene>